<reference evidence="1 2" key="1">
    <citation type="submission" date="2022-06" db="EMBL/GenBank/DDBJ databases">
        <title>Isolation of gut microbiota from human fecal samples.</title>
        <authorList>
            <person name="Pamer E.G."/>
            <person name="Barat B."/>
            <person name="Waligurski E."/>
            <person name="Medina S."/>
            <person name="Paddock L."/>
            <person name="Mostad J."/>
        </authorList>
    </citation>
    <scope>NUCLEOTIDE SEQUENCE [LARGE SCALE GENOMIC DNA]</scope>
    <source>
        <strain evidence="1 2">DFI.7.95</strain>
    </source>
</reference>
<gene>
    <name evidence="1" type="ORF">NE686_13155</name>
</gene>
<dbReference type="EMBL" id="JANGAC010000010">
    <property type="protein sequence ID" value="MCQ4924043.1"/>
    <property type="molecule type" value="Genomic_DNA"/>
</dbReference>
<protein>
    <submittedName>
        <fullName evidence="1">Uncharacterized protein</fullName>
    </submittedName>
</protein>
<comment type="caution">
    <text evidence="1">The sequence shown here is derived from an EMBL/GenBank/DDBJ whole genome shotgun (WGS) entry which is preliminary data.</text>
</comment>
<evidence type="ECO:0000313" key="1">
    <source>
        <dbReference type="EMBL" id="MCQ4924043.1"/>
    </source>
</evidence>
<accession>A0ABT1SC52</accession>
<dbReference type="Proteomes" id="UP001524478">
    <property type="component" value="Unassembled WGS sequence"/>
</dbReference>
<name>A0ABT1SC52_9FIRM</name>
<sequence>MIMNIKSDGEWYHGSNLKIDVLRVGSTITQWKELAEAFSHKPTILSYEENGKITHNGKEIGFLYKINESLIIGRDIYQHPRTTMDINVEFLTKRPLKLQLISVLQLE</sequence>
<proteinExistence type="predicted"/>
<keyword evidence="2" id="KW-1185">Reference proteome</keyword>
<evidence type="ECO:0000313" key="2">
    <source>
        <dbReference type="Proteomes" id="UP001524478"/>
    </source>
</evidence>
<organism evidence="1 2">
    <name type="scientific">Tissierella carlieri</name>
    <dbReference type="NCBI Taxonomy" id="689904"/>
    <lineage>
        <taxon>Bacteria</taxon>
        <taxon>Bacillati</taxon>
        <taxon>Bacillota</taxon>
        <taxon>Tissierellia</taxon>
        <taxon>Tissierellales</taxon>
        <taxon>Tissierellaceae</taxon>
        <taxon>Tissierella</taxon>
    </lineage>
</organism>